<keyword evidence="6 10" id="KW-0812">Transmembrane</keyword>
<keyword evidence="4" id="KW-1003">Cell membrane</keyword>
<dbReference type="NCBIfam" id="TIGR00792">
    <property type="entry name" value="gph"/>
    <property type="match status" value="1"/>
</dbReference>
<keyword evidence="3" id="KW-0813">Transport</keyword>
<dbReference type="Proteomes" id="UP000003789">
    <property type="component" value="Unassembled WGS sequence"/>
</dbReference>
<accession>Q1YYS0</accession>
<dbReference type="EMBL" id="AAPH01000034">
    <property type="protein sequence ID" value="EAS41488.1"/>
    <property type="molecule type" value="Genomic_DNA"/>
</dbReference>
<evidence type="ECO:0000256" key="10">
    <source>
        <dbReference type="SAM" id="Phobius"/>
    </source>
</evidence>
<dbReference type="NCBIfam" id="NF007749">
    <property type="entry name" value="PRK10429.1"/>
    <property type="match status" value="1"/>
</dbReference>
<dbReference type="InterPro" id="IPR018043">
    <property type="entry name" value="Na/Gal_symport_CS"/>
</dbReference>
<evidence type="ECO:0000313" key="11">
    <source>
        <dbReference type="EMBL" id="EAS41488.1"/>
    </source>
</evidence>
<dbReference type="InterPro" id="IPR039672">
    <property type="entry name" value="MFS_2"/>
</dbReference>
<dbReference type="Pfam" id="PF13347">
    <property type="entry name" value="MFS_2"/>
    <property type="match status" value="1"/>
</dbReference>
<feature type="transmembrane region" description="Helical" evidence="10">
    <location>
        <begin position="12"/>
        <end position="31"/>
    </location>
</feature>
<evidence type="ECO:0000256" key="7">
    <source>
        <dbReference type="ARBA" id="ARBA00022847"/>
    </source>
</evidence>
<dbReference type="GO" id="GO:0008643">
    <property type="term" value="P:carbohydrate transport"/>
    <property type="evidence" value="ECO:0007669"/>
    <property type="project" value="InterPro"/>
</dbReference>
<feature type="transmembrane region" description="Helical" evidence="10">
    <location>
        <begin position="179"/>
        <end position="201"/>
    </location>
</feature>
<evidence type="ECO:0000256" key="2">
    <source>
        <dbReference type="ARBA" id="ARBA00009617"/>
    </source>
</evidence>
<feature type="transmembrane region" description="Helical" evidence="10">
    <location>
        <begin position="303"/>
        <end position="323"/>
    </location>
</feature>
<dbReference type="AlphaFoldDB" id="Q1YYS0"/>
<dbReference type="SUPFAM" id="SSF103473">
    <property type="entry name" value="MFS general substrate transporter"/>
    <property type="match status" value="1"/>
</dbReference>
<dbReference type="GO" id="GO:0015293">
    <property type="term" value="F:symporter activity"/>
    <property type="evidence" value="ECO:0007669"/>
    <property type="project" value="UniProtKB-KW"/>
</dbReference>
<comment type="similarity">
    <text evidence="2">Belongs to the sodium:galactoside symporter (TC 2.A.2) family.</text>
</comment>
<feature type="transmembrane region" description="Helical" evidence="10">
    <location>
        <begin position="329"/>
        <end position="358"/>
    </location>
</feature>
<protein>
    <submittedName>
        <fullName evidence="11">Putative melibiose permease II</fullName>
    </submittedName>
</protein>
<feature type="transmembrane region" description="Helical" evidence="10">
    <location>
        <begin position="413"/>
        <end position="435"/>
    </location>
</feature>
<evidence type="ECO:0000256" key="1">
    <source>
        <dbReference type="ARBA" id="ARBA00004651"/>
    </source>
</evidence>
<feature type="transmembrane region" description="Helical" evidence="10">
    <location>
        <begin position="250"/>
        <end position="267"/>
    </location>
</feature>
<proteinExistence type="inferred from homology"/>
<dbReference type="HOGENOM" id="CLU_027408_0_3_6"/>
<keyword evidence="8 10" id="KW-1133">Transmembrane helix</keyword>
<dbReference type="CDD" id="cd17332">
    <property type="entry name" value="MFS_MelB_like"/>
    <property type="match status" value="1"/>
</dbReference>
<comment type="subcellular location">
    <subcellularLocation>
        <location evidence="1">Cell membrane</location>
        <topology evidence="1">Multi-pass membrane protein</topology>
    </subcellularLocation>
</comment>
<gene>
    <name evidence="11" type="ORF">P3TCK_06912</name>
</gene>
<evidence type="ECO:0000256" key="9">
    <source>
        <dbReference type="ARBA" id="ARBA00023136"/>
    </source>
</evidence>
<evidence type="ECO:0000256" key="6">
    <source>
        <dbReference type="ARBA" id="ARBA00022692"/>
    </source>
</evidence>
<dbReference type="PROSITE" id="PS00872">
    <property type="entry name" value="NA_GALACTOSIDE_SYMP"/>
    <property type="match status" value="1"/>
</dbReference>
<dbReference type="PANTHER" id="PTHR11328:SF36">
    <property type="entry name" value="MELIBIOSE PERMEASE"/>
    <property type="match status" value="1"/>
</dbReference>
<comment type="caution">
    <text evidence="11">The sequence shown here is derived from an EMBL/GenBank/DDBJ whole genome shotgun (WGS) entry which is preliminary data.</text>
</comment>
<feature type="transmembrane region" description="Helical" evidence="10">
    <location>
        <begin position="37"/>
        <end position="57"/>
    </location>
</feature>
<dbReference type="RefSeq" id="WP_006229396.1">
    <property type="nucleotide sequence ID" value="NZ_CH724134.1"/>
</dbReference>
<reference evidence="11 12" key="1">
    <citation type="submission" date="2006-03" db="EMBL/GenBank/DDBJ databases">
        <authorList>
            <person name="Bartlett D.H."/>
            <person name="Valle G."/>
            <person name="Lauro F.M."/>
            <person name="Vezzi A."/>
            <person name="Simonato F."/>
            <person name="Eloe E."/>
            <person name="Vitulo N."/>
            <person name="Stratton T.K."/>
            <person name="D'angelo M."/>
            <person name="Ferriera S."/>
            <person name="Johnson J."/>
            <person name="Kravitz S."/>
            <person name="Beeson K."/>
            <person name="Sutton G."/>
            <person name="Rogers Y."/>
            <person name="Friedman R."/>
            <person name="Frazier M."/>
            <person name="Venter J.C."/>
        </authorList>
    </citation>
    <scope>NUCLEOTIDE SEQUENCE [LARGE SCALE GENOMIC DNA]</scope>
    <source>
        <strain evidence="11 12">3TCK</strain>
    </source>
</reference>
<dbReference type="Gene3D" id="1.20.1250.20">
    <property type="entry name" value="MFS general substrate transporter like domains"/>
    <property type="match status" value="1"/>
</dbReference>
<keyword evidence="9 10" id="KW-0472">Membrane</keyword>
<dbReference type="GO" id="GO:0006814">
    <property type="term" value="P:sodium ion transport"/>
    <property type="evidence" value="ECO:0007669"/>
    <property type="project" value="InterPro"/>
</dbReference>
<organism evidence="11 12">
    <name type="scientific">Photobacterium profundum 3TCK</name>
    <dbReference type="NCBI Taxonomy" id="314280"/>
    <lineage>
        <taxon>Bacteria</taxon>
        <taxon>Pseudomonadati</taxon>
        <taxon>Pseudomonadota</taxon>
        <taxon>Gammaproteobacteria</taxon>
        <taxon>Vibrionales</taxon>
        <taxon>Vibrionaceae</taxon>
        <taxon>Photobacterium</taxon>
    </lineage>
</organism>
<feature type="transmembrane region" description="Helical" evidence="10">
    <location>
        <begin position="144"/>
        <end position="167"/>
    </location>
</feature>
<dbReference type="InterPro" id="IPR001927">
    <property type="entry name" value="Na/Gal_symport"/>
</dbReference>
<sequence>MSISLKTKLSYGIGAFGKDFAITLVYMYLMFYYTDVAGVSAGVVGSIFLIARIWDAVNDPIMGWVVNSTRSRWGKFKPWILIGTLANSVVLFMLFSAHNFEGTALIIYVCFTYILWGMTYTLMDIPFWSLVPTLTMDKREREELVPFPRFFASAAWLLAAAIAMPIIDYLGGDNKGQGFQMFTLILIIFFLFSTFITLINVKERYTTALISNDNEKPVEEERLSLKKMVSMIYQNDQLSSLLCMALSKNLAGNIITAFAVYYFTYVIGDPELFPYYMAYAGIANLITIAIFPKLARYFSRRTLWAGSCIFPIMGSGILILISVLNMPSIAMVTLAGVCMTIGSALFWVLQVIMVADTVDYGEYKLGIRCESVAYSVQTMVVKGGSALAAFFIGIILSIVGYVPNVDQTPETIFGMQCIMIALPAFFYGLTLFIYFRYYKLNGEFLETVQDEIKSKYESISQAEANNTYEPVLDK</sequence>
<feature type="transmembrane region" description="Helical" evidence="10">
    <location>
        <begin position="78"/>
        <end position="97"/>
    </location>
</feature>
<dbReference type="OrthoDB" id="181905at2"/>
<evidence type="ECO:0000256" key="8">
    <source>
        <dbReference type="ARBA" id="ARBA00022989"/>
    </source>
</evidence>
<evidence type="ECO:0000256" key="5">
    <source>
        <dbReference type="ARBA" id="ARBA00022597"/>
    </source>
</evidence>
<keyword evidence="7" id="KW-0769">Symport</keyword>
<feature type="transmembrane region" description="Helical" evidence="10">
    <location>
        <begin position="103"/>
        <end position="123"/>
    </location>
</feature>
<feature type="transmembrane region" description="Helical" evidence="10">
    <location>
        <begin position="379"/>
        <end position="401"/>
    </location>
</feature>
<evidence type="ECO:0000256" key="3">
    <source>
        <dbReference type="ARBA" id="ARBA00022448"/>
    </source>
</evidence>
<name>Q1YYS0_9GAMM</name>
<evidence type="ECO:0000256" key="4">
    <source>
        <dbReference type="ARBA" id="ARBA00022475"/>
    </source>
</evidence>
<evidence type="ECO:0000313" key="12">
    <source>
        <dbReference type="Proteomes" id="UP000003789"/>
    </source>
</evidence>
<feature type="transmembrane region" description="Helical" evidence="10">
    <location>
        <begin position="273"/>
        <end position="291"/>
    </location>
</feature>
<dbReference type="GO" id="GO:0005886">
    <property type="term" value="C:plasma membrane"/>
    <property type="evidence" value="ECO:0007669"/>
    <property type="project" value="UniProtKB-SubCell"/>
</dbReference>
<dbReference type="PANTHER" id="PTHR11328">
    <property type="entry name" value="MAJOR FACILITATOR SUPERFAMILY DOMAIN-CONTAINING PROTEIN"/>
    <property type="match status" value="1"/>
</dbReference>
<dbReference type="InterPro" id="IPR036259">
    <property type="entry name" value="MFS_trans_sf"/>
</dbReference>
<keyword evidence="5" id="KW-0762">Sugar transport</keyword>